<evidence type="ECO:0000256" key="7">
    <source>
        <dbReference type="ARBA" id="ARBA00022840"/>
    </source>
</evidence>
<comment type="similarity">
    <text evidence="1">Belongs to the protein kinase superfamily. CMGC Ser/Thr protein kinase family. CDC2/CDKX subfamily.</text>
</comment>
<dbReference type="InterPro" id="IPR011009">
    <property type="entry name" value="Kinase-like_dom_sf"/>
</dbReference>
<dbReference type="EC" id="2.7.11.22" evidence="2"/>
<feature type="compositionally biased region" description="Low complexity" evidence="10">
    <location>
        <begin position="215"/>
        <end position="226"/>
    </location>
</feature>
<evidence type="ECO:0000256" key="1">
    <source>
        <dbReference type="ARBA" id="ARBA00006485"/>
    </source>
</evidence>
<feature type="compositionally biased region" description="Basic and acidic residues" evidence="10">
    <location>
        <begin position="96"/>
        <end position="134"/>
    </location>
</feature>
<evidence type="ECO:0000256" key="4">
    <source>
        <dbReference type="ARBA" id="ARBA00022679"/>
    </source>
</evidence>
<evidence type="ECO:0000259" key="11">
    <source>
        <dbReference type="PROSITE" id="PS50011"/>
    </source>
</evidence>
<feature type="compositionally biased region" description="Basic and acidic residues" evidence="10">
    <location>
        <begin position="77"/>
        <end position="86"/>
    </location>
</feature>
<dbReference type="PROSITE" id="PS00108">
    <property type="entry name" value="PROTEIN_KINASE_ST"/>
    <property type="match status" value="1"/>
</dbReference>
<comment type="catalytic activity">
    <reaction evidence="8">
        <text>L-threonyl-[protein] + ATP = O-phospho-L-threonyl-[protein] + ADP + H(+)</text>
        <dbReference type="Rhea" id="RHEA:46608"/>
        <dbReference type="Rhea" id="RHEA-COMP:11060"/>
        <dbReference type="Rhea" id="RHEA-COMP:11605"/>
        <dbReference type="ChEBI" id="CHEBI:15378"/>
        <dbReference type="ChEBI" id="CHEBI:30013"/>
        <dbReference type="ChEBI" id="CHEBI:30616"/>
        <dbReference type="ChEBI" id="CHEBI:61977"/>
        <dbReference type="ChEBI" id="CHEBI:456216"/>
        <dbReference type="EC" id="2.7.11.22"/>
    </reaction>
</comment>
<keyword evidence="3" id="KW-0723">Serine/threonine-protein kinase</keyword>
<evidence type="ECO:0000313" key="12">
    <source>
        <dbReference type="EMBL" id="KAL3120213.1"/>
    </source>
</evidence>
<dbReference type="CDD" id="cd07843">
    <property type="entry name" value="STKc_CDC2L1"/>
    <property type="match status" value="1"/>
</dbReference>
<feature type="compositionally biased region" description="Acidic residues" evidence="10">
    <location>
        <begin position="385"/>
        <end position="400"/>
    </location>
</feature>
<dbReference type="Proteomes" id="UP001620626">
    <property type="component" value="Unassembled WGS sequence"/>
</dbReference>
<feature type="domain" description="Protein kinase" evidence="11">
    <location>
        <begin position="624"/>
        <end position="896"/>
    </location>
</feature>
<sequence length="953" mass="107894">MSQRLTGDVPYFRTVPSSPSNEDDGLADEDEPVDHQSPTAQQQKAAQNEIRAKKRRFSEFELVEDDEETILRRRLLEKKLEKEKTKAAATVGQQTTKERDGAEQKGAKDGAKKEHSQKERPKREKIVWDREKVTAPKSSRHGQIVSAIADNKHGQRSQSQELKPSSSSTTAPAAAAATAHQRRRDESATTASGQQQQQQDRHSHHRRRDEQQQKRGGSATVSSTASSRDHPPPQQRHQHKHRHRRPETVSSGSSDDHHQRKDKDRPKGSDVIANVDQQQQRRKDRGAMAGNGEQQRSRTTTTTTAAVMEVVEAVPEGDEAAVTVTTRRKRRHHQLLEGGEVEAVSAATVEEQQTVELPPPPQPPRTMGPTTTTQMETSGGKQQQEDGEEEEDDEEKEEETDERKGGEDGSDEGNQKKVKREQEEKKKGKRTVEKRKKFSKFESSPEEEDEEDEEEEEEESFMSEEEEEEKEQQRGEKEQKQRTIGGRGGEGGAEQQRGRGGAPGQSPQLKQQHQAALTRMSSDPQELIMEEYFGMDERHFRSRAGTVDTEMNGANTNGEQDDVMDIGDDEMIENKEFEQLTEEEKALLSPEMLGQKEDKYQRRLVSLLPVYYPGISGCRSVAEYECLNKISEGTFGVVYRAQNKRTDEIVALKRLKMEKEHQGFPITSLREINMLLKCGAHPNIVNVREVVVGSSMDKIYLVMDFVEHDVKALIELMKSRNKKWTIPQVKTLLRQLIAGVLYMHDQYVIHRDLKTSNLLLSHQGILKIGDFGLAREFGDPIKPYTPVVVTLWYRAPELLLGTKLYTTPVDMWSVGCIFAEFLKLEPLFPGRTEIDQMQKIFKEVGTPNEQIWPGCMELPGMKTGVFADTPYNQLRKKFAAELPDDDGFDLLNNKWFNNDPKPAHPSTFPTWPAKSEQNRRPIKDIGAGGGRAQQQPPPRPTGGFTLRFDAPKF</sequence>
<feature type="compositionally biased region" description="Basic residues" evidence="10">
    <location>
        <begin position="427"/>
        <end position="438"/>
    </location>
</feature>
<feature type="region of interest" description="Disordered" evidence="10">
    <location>
        <begin position="77"/>
        <end position="304"/>
    </location>
</feature>
<keyword evidence="5" id="KW-0547">Nucleotide-binding</keyword>
<keyword evidence="4" id="KW-0808">Transferase</keyword>
<evidence type="ECO:0000256" key="9">
    <source>
        <dbReference type="ARBA" id="ARBA00048367"/>
    </source>
</evidence>
<protein>
    <recommendedName>
        <fullName evidence="2">cyclin-dependent kinase</fullName>
        <ecNumber evidence="2">2.7.11.22</ecNumber>
    </recommendedName>
</protein>
<dbReference type="SUPFAM" id="SSF56112">
    <property type="entry name" value="Protein kinase-like (PK-like)"/>
    <property type="match status" value="1"/>
</dbReference>
<feature type="compositionally biased region" description="Gly residues" evidence="10">
    <location>
        <begin position="485"/>
        <end position="503"/>
    </location>
</feature>
<feature type="compositionally biased region" description="Pro residues" evidence="10">
    <location>
        <begin position="357"/>
        <end position="366"/>
    </location>
</feature>
<evidence type="ECO:0000256" key="5">
    <source>
        <dbReference type="ARBA" id="ARBA00022741"/>
    </source>
</evidence>
<dbReference type="GO" id="GO:0005524">
    <property type="term" value="F:ATP binding"/>
    <property type="evidence" value="ECO:0007669"/>
    <property type="project" value="UniProtKB-KW"/>
</dbReference>
<feature type="region of interest" description="Disordered" evidence="10">
    <location>
        <begin position="320"/>
        <end position="522"/>
    </location>
</feature>
<evidence type="ECO:0000256" key="2">
    <source>
        <dbReference type="ARBA" id="ARBA00012425"/>
    </source>
</evidence>
<dbReference type="InterPro" id="IPR000719">
    <property type="entry name" value="Prot_kinase_dom"/>
</dbReference>
<organism evidence="12 13">
    <name type="scientific">Heterodera trifolii</name>
    <dbReference type="NCBI Taxonomy" id="157864"/>
    <lineage>
        <taxon>Eukaryota</taxon>
        <taxon>Metazoa</taxon>
        <taxon>Ecdysozoa</taxon>
        <taxon>Nematoda</taxon>
        <taxon>Chromadorea</taxon>
        <taxon>Rhabditida</taxon>
        <taxon>Tylenchina</taxon>
        <taxon>Tylenchomorpha</taxon>
        <taxon>Tylenchoidea</taxon>
        <taxon>Heteroderidae</taxon>
        <taxon>Heteroderinae</taxon>
        <taxon>Heterodera</taxon>
    </lineage>
</organism>
<feature type="compositionally biased region" description="Basic and acidic residues" evidence="10">
    <location>
        <begin position="254"/>
        <end position="268"/>
    </location>
</feature>
<reference evidence="12 13" key="1">
    <citation type="submission" date="2024-10" db="EMBL/GenBank/DDBJ databases">
        <authorList>
            <person name="Kim D."/>
        </authorList>
    </citation>
    <scope>NUCLEOTIDE SEQUENCE [LARGE SCALE GENOMIC DNA]</scope>
    <source>
        <strain evidence="12">BH-2024</strain>
    </source>
</reference>
<evidence type="ECO:0000256" key="3">
    <source>
        <dbReference type="ARBA" id="ARBA00022527"/>
    </source>
</evidence>
<dbReference type="PANTHER" id="PTHR24056">
    <property type="entry name" value="CELL DIVISION PROTEIN KINASE"/>
    <property type="match status" value="1"/>
</dbReference>
<accession>A0ABD2LY96</accession>
<keyword evidence="7" id="KW-0067">ATP-binding</keyword>
<dbReference type="InterPro" id="IPR045267">
    <property type="entry name" value="CDK11/PITSLRE_STKc"/>
</dbReference>
<evidence type="ECO:0000313" key="13">
    <source>
        <dbReference type="Proteomes" id="UP001620626"/>
    </source>
</evidence>
<dbReference type="Gene3D" id="1.10.510.10">
    <property type="entry name" value="Transferase(Phosphotransferase) domain 1"/>
    <property type="match status" value="1"/>
</dbReference>
<dbReference type="Gene3D" id="3.30.200.20">
    <property type="entry name" value="Phosphorylase Kinase, domain 1"/>
    <property type="match status" value="1"/>
</dbReference>
<dbReference type="InterPro" id="IPR008271">
    <property type="entry name" value="Ser/Thr_kinase_AS"/>
</dbReference>
<dbReference type="SMART" id="SM00220">
    <property type="entry name" value="S_TKc"/>
    <property type="match status" value="1"/>
</dbReference>
<dbReference type="PANTHER" id="PTHR24056:SF107">
    <property type="entry name" value="CYCLIN-DEPENDENT KINASE 11A-RELATED"/>
    <property type="match status" value="1"/>
</dbReference>
<dbReference type="PROSITE" id="PS50011">
    <property type="entry name" value="PROTEIN_KINASE_DOM"/>
    <property type="match status" value="1"/>
</dbReference>
<dbReference type="FunFam" id="1.10.510.10:FF:000624">
    <property type="entry name" value="Mitogen-activated protein kinase"/>
    <property type="match status" value="1"/>
</dbReference>
<feature type="compositionally biased region" description="Basic and acidic residues" evidence="10">
    <location>
        <begin position="471"/>
        <end position="481"/>
    </location>
</feature>
<feature type="compositionally biased region" description="Low complexity" evidence="10">
    <location>
        <begin position="367"/>
        <end position="382"/>
    </location>
</feature>
<feature type="region of interest" description="Disordered" evidence="10">
    <location>
        <begin position="1"/>
        <end position="52"/>
    </location>
</feature>
<dbReference type="FunFam" id="3.30.200.20:FF:000054">
    <property type="entry name" value="Cyclin-dependent kinase 11B"/>
    <property type="match status" value="1"/>
</dbReference>
<feature type="compositionally biased region" description="Low complexity" evidence="10">
    <location>
        <begin position="337"/>
        <end position="356"/>
    </location>
</feature>
<dbReference type="GO" id="GO:0004693">
    <property type="term" value="F:cyclin-dependent protein serine/threonine kinase activity"/>
    <property type="evidence" value="ECO:0007669"/>
    <property type="project" value="UniProtKB-EC"/>
</dbReference>
<evidence type="ECO:0000256" key="6">
    <source>
        <dbReference type="ARBA" id="ARBA00022777"/>
    </source>
</evidence>
<gene>
    <name evidence="12" type="ORF">niasHT_000243</name>
</gene>
<name>A0ABD2LY96_9BILA</name>
<feature type="compositionally biased region" description="Basic residues" evidence="10">
    <location>
        <begin position="236"/>
        <end position="245"/>
    </location>
</feature>
<dbReference type="InterPro" id="IPR050108">
    <property type="entry name" value="CDK"/>
</dbReference>
<evidence type="ECO:0000256" key="8">
    <source>
        <dbReference type="ARBA" id="ARBA00047811"/>
    </source>
</evidence>
<feature type="compositionally biased region" description="Polar residues" evidence="10">
    <location>
        <begin position="36"/>
        <end position="46"/>
    </location>
</feature>
<feature type="compositionally biased region" description="Acidic residues" evidence="10">
    <location>
        <begin position="444"/>
        <end position="470"/>
    </location>
</feature>
<keyword evidence="13" id="KW-1185">Reference proteome</keyword>
<dbReference type="AlphaFoldDB" id="A0ABD2LY96"/>
<dbReference type="Pfam" id="PF00069">
    <property type="entry name" value="Pkinase"/>
    <property type="match status" value="1"/>
</dbReference>
<dbReference type="EMBL" id="JBICBT010000220">
    <property type="protein sequence ID" value="KAL3120213.1"/>
    <property type="molecule type" value="Genomic_DNA"/>
</dbReference>
<feature type="compositionally biased region" description="Polar residues" evidence="10">
    <location>
        <begin position="506"/>
        <end position="522"/>
    </location>
</feature>
<feature type="region of interest" description="Disordered" evidence="10">
    <location>
        <begin position="899"/>
        <end position="953"/>
    </location>
</feature>
<keyword evidence="6" id="KW-0418">Kinase</keyword>
<evidence type="ECO:0000256" key="10">
    <source>
        <dbReference type="SAM" id="MobiDB-lite"/>
    </source>
</evidence>
<proteinExistence type="inferred from homology"/>
<comment type="catalytic activity">
    <reaction evidence="9">
        <text>L-seryl-[protein] + ATP = O-phospho-L-seryl-[protein] + ADP + H(+)</text>
        <dbReference type="Rhea" id="RHEA:17989"/>
        <dbReference type="Rhea" id="RHEA-COMP:9863"/>
        <dbReference type="Rhea" id="RHEA-COMP:11604"/>
        <dbReference type="ChEBI" id="CHEBI:15378"/>
        <dbReference type="ChEBI" id="CHEBI:29999"/>
        <dbReference type="ChEBI" id="CHEBI:30616"/>
        <dbReference type="ChEBI" id="CHEBI:83421"/>
        <dbReference type="ChEBI" id="CHEBI:456216"/>
        <dbReference type="EC" id="2.7.11.22"/>
    </reaction>
</comment>
<feature type="compositionally biased region" description="Low complexity" evidence="10">
    <location>
        <begin position="165"/>
        <end position="179"/>
    </location>
</feature>
<feature type="compositionally biased region" description="Acidic residues" evidence="10">
    <location>
        <begin position="21"/>
        <end position="32"/>
    </location>
</feature>
<comment type="caution">
    <text evidence="12">The sequence shown here is derived from an EMBL/GenBank/DDBJ whole genome shotgun (WGS) entry which is preliminary data.</text>
</comment>